<evidence type="ECO:0000313" key="12">
    <source>
        <dbReference type="Proteomes" id="UP001140076"/>
    </source>
</evidence>
<keyword evidence="5 7" id="KW-0131">Cell cycle</keyword>
<dbReference type="NCBIfam" id="TIGR00065">
    <property type="entry name" value="ftsZ"/>
    <property type="match status" value="1"/>
</dbReference>
<evidence type="ECO:0000256" key="3">
    <source>
        <dbReference type="ARBA" id="ARBA00023134"/>
    </source>
</evidence>
<dbReference type="GO" id="GO:0051258">
    <property type="term" value="P:protein polymerization"/>
    <property type="evidence" value="ECO:0007669"/>
    <property type="project" value="UniProtKB-UniRule"/>
</dbReference>
<dbReference type="Pfam" id="PF12327">
    <property type="entry name" value="FtsZ_C"/>
    <property type="match status" value="1"/>
</dbReference>
<dbReference type="Gene3D" id="3.40.50.1440">
    <property type="entry name" value="Tubulin/FtsZ, GTPase domain"/>
    <property type="match status" value="1"/>
</dbReference>
<feature type="compositionally biased region" description="Basic and acidic residues" evidence="8">
    <location>
        <begin position="368"/>
        <end position="379"/>
    </location>
</feature>
<evidence type="ECO:0000256" key="4">
    <source>
        <dbReference type="ARBA" id="ARBA00023210"/>
    </source>
</evidence>
<dbReference type="HAMAP" id="MF_00909">
    <property type="entry name" value="FtsZ"/>
    <property type="match status" value="1"/>
</dbReference>
<dbReference type="PANTHER" id="PTHR30314">
    <property type="entry name" value="CELL DIVISION PROTEIN FTSZ-RELATED"/>
    <property type="match status" value="1"/>
</dbReference>
<dbReference type="InterPro" id="IPR003008">
    <property type="entry name" value="Tubulin_FtsZ_GTPase"/>
</dbReference>
<dbReference type="FunFam" id="3.40.50.1440:FF:000001">
    <property type="entry name" value="Cell division protein FtsZ"/>
    <property type="match status" value="1"/>
</dbReference>
<dbReference type="InterPro" id="IPR008280">
    <property type="entry name" value="Tub_FtsZ_C"/>
</dbReference>
<keyword evidence="2 5" id="KW-0547">Nucleotide-binding</keyword>
<dbReference type="PROSITE" id="PS01134">
    <property type="entry name" value="FTSZ_1"/>
    <property type="match status" value="1"/>
</dbReference>
<feature type="binding site" evidence="5">
    <location>
        <position position="184"/>
    </location>
    <ligand>
        <name>GTP</name>
        <dbReference type="ChEBI" id="CHEBI:37565"/>
    </ligand>
</feature>
<proteinExistence type="inferred from homology"/>
<dbReference type="InterPro" id="IPR024757">
    <property type="entry name" value="FtsZ_C"/>
</dbReference>
<evidence type="ECO:0000256" key="7">
    <source>
        <dbReference type="RuleBase" id="RU000631"/>
    </source>
</evidence>
<evidence type="ECO:0000256" key="8">
    <source>
        <dbReference type="SAM" id="MobiDB-lite"/>
    </source>
</evidence>
<keyword evidence="4 5" id="KW-0717">Septation</keyword>
<feature type="compositionally biased region" description="Acidic residues" evidence="8">
    <location>
        <begin position="381"/>
        <end position="405"/>
    </location>
</feature>
<dbReference type="AlphaFoldDB" id="A0A9X3SR67"/>
<evidence type="ECO:0000313" key="11">
    <source>
        <dbReference type="EMBL" id="MDA0567041.1"/>
    </source>
</evidence>
<keyword evidence="12" id="KW-1185">Reference proteome</keyword>
<gene>
    <name evidence="5 11" type="primary">ftsZ</name>
    <name evidence="11" type="ORF">LG943_22375</name>
</gene>
<dbReference type="GO" id="GO:0005525">
    <property type="term" value="F:GTP binding"/>
    <property type="evidence" value="ECO:0007669"/>
    <property type="project" value="UniProtKB-UniRule"/>
</dbReference>
<dbReference type="GO" id="GO:0003924">
    <property type="term" value="F:GTPase activity"/>
    <property type="evidence" value="ECO:0007669"/>
    <property type="project" value="UniProtKB-UniRule"/>
</dbReference>
<evidence type="ECO:0000259" key="10">
    <source>
        <dbReference type="SMART" id="SM00865"/>
    </source>
</evidence>
<dbReference type="SMART" id="SM00864">
    <property type="entry name" value="Tubulin"/>
    <property type="match status" value="1"/>
</dbReference>
<reference evidence="11" key="1">
    <citation type="submission" date="2021-10" db="EMBL/GenBank/DDBJ databases">
        <title>Streptomonospora sp. nov., isolated from mangrove soil.</title>
        <authorList>
            <person name="Chen X."/>
            <person name="Ge X."/>
            <person name="Liu W."/>
        </authorList>
    </citation>
    <scope>NUCLEOTIDE SEQUENCE</scope>
    <source>
        <strain evidence="11">S1-112</strain>
    </source>
</reference>
<dbReference type="Proteomes" id="UP001140076">
    <property type="component" value="Unassembled WGS sequence"/>
</dbReference>
<dbReference type="PRINTS" id="PR00423">
    <property type="entry name" value="CELLDVISFTSZ"/>
</dbReference>
<dbReference type="GO" id="GO:0043093">
    <property type="term" value="P:FtsZ-dependent cytokinesis"/>
    <property type="evidence" value="ECO:0007669"/>
    <property type="project" value="UniProtKB-UniRule"/>
</dbReference>
<dbReference type="Gene3D" id="3.30.1330.20">
    <property type="entry name" value="Tubulin/FtsZ, C-terminal domain"/>
    <property type="match status" value="1"/>
</dbReference>
<feature type="binding site" evidence="5">
    <location>
        <begin position="18"/>
        <end position="22"/>
    </location>
    <ligand>
        <name>GTP</name>
        <dbReference type="ChEBI" id="CHEBI:37565"/>
    </ligand>
</feature>
<evidence type="ECO:0000259" key="9">
    <source>
        <dbReference type="SMART" id="SM00864"/>
    </source>
</evidence>
<dbReference type="InterPro" id="IPR018316">
    <property type="entry name" value="Tubulin/FtsZ_2-layer-sand-dom"/>
</dbReference>
<evidence type="ECO:0000256" key="2">
    <source>
        <dbReference type="ARBA" id="ARBA00022741"/>
    </source>
</evidence>
<dbReference type="InterPro" id="IPR000158">
    <property type="entry name" value="Cell_div_FtsZ"/>
</dbReference>
<sequence length="461" mass="48257">MAAPQNYLAVIKVVGIGGGGVNAVNRMIEEGLKGVEFIAINTDAQALLMSDADVKLDVGRELTRGLGAGANPEVGRKAAEDHREEIEEVLKGADMVFVTAGEGGGTGTGGAPVVADIARSLGALTIGVVTRPFGFEGKRRATQAEAGIAMLRDEVDTLIVIPNDRLLSISDRQVSVLDAFKAADQVLLSGVQGITDLITTPGLINLDFADVKSVMQGAGSALMGIGSARGDDRAVAAAEMAISSPLLEASIDGAHGVLLSIQGGSDLGLFEINEAAQLVANSAAPEANIIFGAVIDDALGDEVRVTVIAAGFDEPRNEALGPQRDAAPVPERPREAAAPPAPPRAEVRPVAAEPRRPEPAPEPEPEPEPVREEPRRPEAAAEPEPEPAPEPEHEEPEAHDDPEPEDDHRSRGIRAVNDTGYSQVRGTGTDGSFPRSGEVPTPRRRVIFDDPDDLDVPDFLK</sequence>
<dbReference type="Pfam" id="PF00091">
    <property type="entry name" value="Tubulin"/>
    <property type="match status" value="1"/>
</dbReference>
<keyword evidence="5" id="KW-0963">Cytoplasm</keyword>
<dbReference type="SUPFAM" id="SSF52490">
    <property type="entry name" value="Tubulin nucleotide-binding domain-like"/>
    <property type="match status" value="1"/>
</dbReference>
<accession>A0A9X3SR67</accession>
<comment type="caution">
    <text evidence="11">The sequence shown here is derived from an EMBL/GenBank/DDBJ whole genome shotgun (WGS) entry which is preliminary data.</text>
</comment>
<comment type="subunit">
    <text evidence="5">Homodimer. Polymerizes to form a dynamic ring structure in a strictly GTP-dependent manner. Interacts directly with several other division proteins.</text>
</comment>
<feature type="domain" description="Tubulin/FtsZ GTPase" evidence="9">
    <location>
        <begin position="10"/>
        <end position="202"/>
    </location>
</feature>
<dbReference type="EMBL" id="JAJAQC010000048">
    <property type="protein sequence ID" value="MDA0567041.1"/>
    <property type="molecule type" value="Genomic_DNA"/>
</dbReference>
<comment type="subcellular location">
    <subcellularLocation>
        <location evidence="5">Cytoplasm</location>
    </subcellularLocation>
    <text evidence="5">Assembles at midcell at the inner surface of the cytoplasmic membrane.</text>
</comment>
<dbReference type="RefSeq" id="WP_270074296.1">
    <property type="nucleotide sequence ID" value="NZ_JAJAQC010000048.1"/>
</dbReference>
<protein>
    <recommendedName>
        <fullName evidence="5 6">Cell division protein FtsZ</fullName>
    </recommendedName>
</protein>
<dbReference type="PANTHER" id="PTHR30314:SF3">
    <property type="entry name" value="MITOCHONDRIAL DIVISION PROTEIN FSZA"/>
    <property type="match status" value="1"/>
</dbReference>
<evidence type="ECO:0000256" key="6">
    <source>
        <dbReference type="NCBIfam" id="TIGR00065"/>
    </source>
</evidence>
<dbReference type="SUPFAM" id="SSF55307">
    <property type="entry name" value="Tubulin C-terminal domain-like"/>
    <property type="match status" value="1"/>
</dbReference>
<dbReference type="GO" id="GO:0000917">
    <property type="term" value="P:division septum assembly"/>
    <property type="evidence" value="ECO:0007669"/>
    <property type="project" value="UniProtKB-KW"/>
</dbReference>
<comment type="similarity">
    <text evidence="1 5 7">Belongs to the FtsZ family.</text>
</comment>
<feature type="region of interest" description="Disordered" evidence="8">
    <location>
        <begin position="316"/>
        <end position="461"/>
    </location>
</feature>
<evidence type="ECO:0000256" key="1">
    <source>
        <dbReference type="ARBA" id="ARBA00009690"/>
    </source>
</evidence>
<dbReference type="SMART" id="SM00865">
    <property type="entry name" value="Tubulin_C"/>
    <property type="match status" value="1"/>
</dbReference>
<feature type="compositionally biased region" description="Acidic residues" evidence="8">
    <location>
        <begin position="449"/>
        <end position="461"/>
    </location>
</feature>
<evidence type="ECO:0000256" key="5">
    <source>
        <dbReference type="HAMAP-Rule" id="MF_00909"/>
    </source>
</evidence>
<dbReference type="CDD" id="cd02201">
    <property type="entry name" value="FtsZ_type1"/>
    <property type="match status" value="1"/>
</dbReference>
<dbReference type="InterPro" id="IPR037103">
    <property type="entry name" value="Tubulin/FtsZ-like_C"/>
</dbReference>
<dbReference type="InterPro" id="IPR020805">
    <property type="entry name" value="Cell_div_FtsZ_CS"/>
</dbReference>
<feature type="domain" description="Tubulin/FtsZ 2-layer sandwich" evidence="10">
    <location>
        <begin position="204"/>
        <end position="321"/>
    </location>
</feature>
<comment type="function">
    <text evidence="5 7">Essential cell division protein that forms a contractile ring structure (Z ring) at the future cell division site. The regulation of the ring assembly controls the timing and the location of cell division. One of the functions of the FtsZ ring is to recruit other cell division proteins to the septum to produce a new cell wall between the dividing cells. Binds GTP and shows GTPase activity.</text>
</comment>
<dbReference type="InterPro" id="IPR036525">
    <property type="entry name" value="Tubulin/FtsZ_GTPase_sf"/>
</dbReference>
<keyword evidence="5 7" id="KW-0132">Cell division</keyword>
<feature type="binding site" evidence="5">
    <location>
        <position position="140"/>
    </location>
    <ligand>
        <name>GTP</name>
        <dbReference type="ChEBI" id="CHEBI:37565"/>
    </ligand>
</feature>
<feature type="binding site" evidence="5">
    <location>
        <position position="136"/>
    </location>
    <ligand>
        <name>GTP</name>
        <dbReference type="ChEBI" id="CHEBI:37565"/>
    </ligand>
</feature>
<organism evidence="11 12">
    <name type="scientific">Streptomonospora mangrovi</name>
    <dbReference type="NCBI Taxonomy" id="2883123"/>
    <lineage>
        <taxon>Bacteria</taxon>
        <taxon>Bacillati</taxon>
        <taxon>Actinomycetota</taxon>
        <taxon>Actinomycetes</taxon>
        <taxon>Streptosporangiales</taxon>
        <taxon>Nocardiopsidaceae</taxon>
        <taxon>Streptomonospora</taxon>
    </lineage>
</organism>
<dbReference type="GO" id="GO:0005737">
    <property type="term" value="C:cytoplasm"/>
    <property type="evidence" value="ECO:0007669"/>
    <property type="project" value="UniProtKB-SubCell"/>
</dbReference>
<feature type="binding site" evidence="5">
    <location>
        <begin position="105"/>
        <end position="107"/>
    </location>
    <ligand>
        <name>GTP</name>
        <dbReference type="ChEBI" id="CHEBI:37565"/>
    </ligand>
</feature>
<name>A0A9X3SR67_9ACTN</name>
<dbReference type="InterPro" id="IPR045061">
    <property type="entry name" value="FtsZ/CetZ"/>
</dbReference>
<dbReference type="PROSITE" id="PS01135">
    <property type="entry name" value="FTSZ_2"/>
    <property type="match status" value="1"/>
</dbReference>
<dbReference type="GO" id="GO:0032153">
    <property type="term" value="C:cell division site"/>
    <property type="evidence" value="ECO:0007669"/>
    <property type="project" value="UniProtKB-UniRule"/>
</dbReference>
<keyword evidence="3 5" id="KW-0342">GTP-binding</keyword>